<evidence type="ECO:0000313" key="2">
    <source>
        <dbReference type="EMBL" id="PCS06830.1"/>
    </source>
</evidence>
<accession>A0A2A5S066</accession>
<feature type="transmembrane region" description="Helical" evidence="1">
    <location>
        <begin position="32"/>
        <end position="49"/>
    </location>
</feature>
<gene>
    <name evidence="2" type="ORF">RU86_GL002273</name>
</gene>
<reference evidence="2 3" key="1">
    <citation type="submission" date="2014-12" db="EMBL/GenBank/DDBJ databases">
        <title>Draft genome sequences of 10 type strains of Lactococcus.</title>
        <authorList>
            <person name="Sun Z."/>
            <person name="Zhong Z."/>
            <person name="Liu W."/>
            <person name="Zhang W."/>
            <person name="Zhang H."/>
        </authorList>
    </citation>
    <scope>NUCLEOTIDE SEQUENCE [LARGE SCALE GENOMIC DNA]</scope>
    <source>
        <strain evidence="2 3">DSM 6634</strain>
    </source>
</reference>
<dbReference type="Proteomes" id="UP000218282">
    <property type="component" value="Unassembled WGS sequence"/>
</dbReference>
<dbReference type="RefSeq" id="WP_096814434.1">
    <property type="nucleotide sequence ID" value="NZ_JXJW01000009.1"/>
</dbReference>
<evidence type="ECO:0000313" key="3">
    <source>
        <dbReference type="Proteomes" id="UP000218282"/>
    </source>
</evidence>
<dbReference type="EMBL" id="JXJW01000009">
    <property type="protein sequence ID" value="PCS06830.1"/>
    <property type="molecule type" value="Genomic_DNA"/>
</dbReference>
<keyword evidence="1" id="KW-1133">Transmembrane helix</keyword>
<keyword evidence="1" id="KW-0472">Membrane</keyword>
<comment type="caution">
    <text evidence="2">The sequence shown here is derived from an EMBL/GenBank/DDBJ whole genome shotgun (WGS) entry which is preliminary data.</text>
</comment>
<keyword evidence="1" id="KW-0812">Transmembrane</keyword>
<dbReference type="AlphaFoldDB" id="A0A2A5S066"/>
<keyword evidence="3" id="KW-1185">Reference proteome</keyword>
<evidence type="ECO:0000256" key="1">
    <source>
        <dbReference type="SAM" id="Phobius"/>
    </source>
</evidence>
<proteinExistence type="predicted"/>
<protein>
    <submittedName>
        <fullName evidence="2">Uncharacterized protein</fullName>
    </submittedName>
</protein>
<name>A0A2A5S066_9LACT</name>
<sequence>MNNVSNVVAVLIILACGIGALKAFTKGNKVDALWTALIGLFVASIVSSSSRSAWEGIITTVISALGKIINSFSGEL</sequence>
<organism evidence="2 3">
    <name type="scientific">Pseudolactococcus piscium</name>
    <dbReference type="NCBI Taxonomy" id="1364"/>
    <lineage>
        <taxon>Bacteria</taxon>
        <taxon>Bacillati</taxon>
        <taxon>Bacillota</taxon>
        <taxon>Bacilli</taxon>
        <taxon>Lactobacillales</taxon>
        <taxon>Streptococcaceae</taxon>
        <taxon>Pseudolactococcus</taxon>
    </lineage>
</organism>